<feature type="region of interest" description="Disordered" evidence="1">
    <location>
        <begin position="110"/>
        <end position="136"/>
    </location>
</feature>
<sequence>MSPFSSAFQIHQEAAGLRTTTSDQKPSRMAIFLDRPSSPYVHILAFLQSRTASVRLTLPRGLLQMPASSAARMEALFEPHDEARYLGMIVLENLCEEEISRRQAECSARHGHGSAIGENVSVSSTEPAHTSTGPIAVPNATERIISSYSRGRPHWLSWLP</sequence>
<organism evidence="2 3">
    <name type="scientific">Hydnum rufescens UP504</name>
    <dbReference type="NCBI Taxonomy" id="1448309"/>
    <lineage>
        <taxon>Eukaryota</taxon>
        <taxon>Fungi</taxon>
        <taxon>Dikarya</taxon>
        <taxon>Basidiomycota</taxon>
        <taxon>Agaricomycotina</taxon>
        <taxon>Agaricomycetes</taxon>
        <taxon>Cantharellales</taxon>
        <taxon>Hydnaceae</taxon>
        <taxon>Hydnum</taxon>
    </lineage>
</organism>
<dbReference type="Proteomes" id="UP000886523">
    <property type="component" value="Unassembled WGS sequence"/>
</dbReference>
<dbReference type="EMBL" id="MU128920">
    <property type="protein sequence ID" value="KAF9519111.1"/>
    <property type="molecule type" value="Genomic_DNA"/>
</dbReference>
<dbReference type="OrthoDB" id="3363734at2759"/>
<comment type="caution">
    <text evidence="2">The sequence shown here is derived from an EMBL/GenBank/DDBJ whole genome shotgun (WGS) entry which is preliminary data.</text>
</comment>
<evidence type="ECO:0000313" key="3">
    <source>
        <dbReference type="Proteomes" id="UP000886523"/>
    </source>
</evidence>
<evidence type="ECO:0000313" key="2">
    <source>
        <dbReference type="EMBL" id="KAF9519111.1"/>
    </source>
</evidence>
<gene>
    <name evidence="2" type="ORF">BS47DRAFT_126080</name>
</gene>
<name>A0A9P6DY45_9AGAM</name>
<accession>A0A9P6DY45</accession>
<feature type="compositionally biased region" description="Polar residues" evidence="1">
    <location>
        <begin position="120"/>
        <end position="133"/>
    </location>
</feature>
<protein>
    <submittedName>
        <fullName evidence="2">Uncharacterized protein</fullName>
    </submittedName>
</protein>
<evidence type="ECO:0000256" key="1">
    <source>
        <dbReference type="SAM" id="MobiDB-lite"/>
    </source>
</evidence>
<proteinExistence type="predicted"/>
<keyword evidence="3" id="KW-1185">Reference proteome</keyword>
<reference evidence="2" key="1">
    <citation type="journal article" date="2020" name="Nat. Commun.">
        <title>Large-scale genome sequencing of mycorrhizal fungi provides insights into the early evolution of symbiotic traits.</title>
        <authorList>
            <person name="Miyauchi S."/>
            <person name="Kiss E."/>
            <person name="Kuo A."/>
            <person name="Drula E."/>
            <person name="Kohler A."/>
            <person name="Sanchez-Garcia M."/>
            <person name="Morin E."/>
            <person name="Andreopoulos B."/>
            <person name="Barry K.W."/>
            <person name="Bonito G."/>
            <person name="Buee M."/>
            <person name="Carver A."/>
            <person name="Chen C."/>
            <person name="Cichocki N."/>
            <person name="Clum A."/>
            <person name="Culley D."/>
            <person name="Crous P.W."/>
            <person name="Fauchery L."/>
            <person name="Girlanda M."/>
            <person name="Hayes R.D."/>
            <person name="Keri Z."/>
            <person name="LaButti K."/>
            <person name="Lipzen A."/>
            <person name="Lombard V."/>
            <person name="Magnuson J."/>
            <person name="Maillard F."/>
            <person name="Murat C."/>
            <person name="Nolan M."/>
            <person name="Ohm R.A."/>
            <person name="Pangilinan J."/>
            <person name="Pereira M.F."/>
            <person name="Perotto S."/>
            <person name="Peter M."/>
            <person name="Pfister S."/>
            <person name="Riley R."/>
            <person name="Sitrit Y."/>
            <person name="Stielow J.B."/>
            <person name="Szollosi G."/>
            <person name="Zifcakova L."/>
            <person name="Stursova M."/>
            <person name="Spatafora J.W."/>
            <person name="Tedersoo L."/>
            <person name="Vaario L.M."/>
            <person name="Yamada A."/>
            <person name="Yan M."/>
            <person name="Wang P."/>
            <person name="Xu J."/>
            <person name="Bruns T."/>
            <person name="Baldrian P."/>
            <person name="Vilgalys R."/>
            <person name="Dunand C."/>
            <person name="Henrissat B."/>
            <person name="Grigoriev I.V."/>
            <person name="Hibbett D."/>
            <person name="Nagy L.G."/>
            <person name="Martin F.M."/>
        </authorList>
    </citation>
    <scope>NUCLEOTIDE SEQUENCE</scope>
    <source>
        <strain evidence="2">UP504</strain>
    </source>
</reference>
<dbReference type="AlphaFoldDB" id="A0A9P6DY45"/>